<dbReference type="KEGG" id="dci:103523570"/>
<dbReference type="GeneID" id="103523570"/>
<gene>
    <name evidence="2" type="primary">LOC103523570</name>
</gene>
<dbReference type="AlphaFoldDB" id="A0A1S3DRR8"/>
<name>A0A1S3DRR8_DIACI</name>
<sequence length="133" mass="15194">MVMILGLQLVQCYYSEEILITINNICSVLLSTLHRFNYFSTSHNILFILINYEISMCSYYSLQCFESMLYFISKVVKEASGNLSIELIHTLLGPQSKVLSMRTTCSVSLHNAIVHLYASLLSLKNIPILQEVY</sequence>
<proteinExistence type="predicted"/>
<evidence type="ECO:0000313" key="2">
    <source>
        <dbReference type="RefSeq" id="XP_008486826.2"/>
    </source>
</evidence>
<evidence type="ECO:0000313" key="1">
    <source>
        <dbReference type="Proteomes" id="UP000079169"/>
    </source>
</evidence>
<dbReference type="Proteomes" id="UP000079169">
    <property type="component" value="Unplaced"/>
</dbReference>
<protein>
    <submittedName>
        <fullName evidence="2">Serine/threonine-protein kinase SMG1-like</fullName>
    </submittedName>
</protein>
<dbReference type="PaxDb" id="121845-A0A1S3DRR8"/>
<feature type="non-terminal residue" evidence="2">
    <location>
        <position position="133"/>
    </location>
</feature>
<dbReference type="RefSeq" id="XP_008486826.2">
    <property type="nucleotide sequence ID" value="XM_008488604.2"/>
</dbReference>
<organism evidence="1 2">
    <name type="scientific">Diaphorina citri</name>
    <name type="common">Asian citrus psyllid</name>
    <dbReference type="NCBI Taxonomy" id="121845"/>
    <lineage>
        <taxon>Eukaryota</taxon>
        <taxon>Metazoa</taxon>
        <taxon>Ecdysozoa</taxon>
        <taxon>Arthropoda</taxon>
        <taxon>Hexapoda</taxon>
        <taxon>Insecta</taxon>
        <taxon>Pterygota</taxon>
        <taxon>Neoptera</taxon>
        <taxon>Paraneoptera</taxon>
        <taxon>Hemiptera</taxon>
        <taxon>Sternorrhyncha</taxon>
        <taxon>Psylloidea</taxon>
        <taxon>Psyllidae</taxon>
        <taxon>Diaphorininae</taxon>
        <taxon>Diaphorina</taxon>
    </lineage>
</organism>
<keyword evidence="1" id="KW-1185">Reference proteome</keyword>
<dbReference type="STRING" id="121845.A0A1S3DRR8"/>
<accession>A0A1S3DRR8</accession>
<reference evidence="2" key="1">
    <citation type="submission" date="2025-08" db="UniProtKB">
        <authorList>
            <consortium name="RefSeq"/>
        </authorList>
    </citation>
    <scope>IDENTIFICATION</scope>
</reference>